<dbReference type="OrthoDB" id="5394at10239"/>
<evidence type="ECO:0000259" key="3">
    <source>
        <dbReference type="Pfam" id="PF13538"/>
    </source>
</evidence>
<dbReference type="InterPro" id="IPR050534">
    <property type="entry name" value="Coronavir_polyprotein_1ab"/>
</dbReference>
<evidence type="ECO:0000256" key="2">
    <source>
        <dbReference type="ARBA" id="ARBA00022840"/>
    </source>
</evidence>
<protein>
    <submittedName>
        <fullName evidence="4">ATP-dependent RecD-like DNA helicase</fullName>
    </submittedName>
</protein>
<dbReference type="CDD" id="cd18809">
    <property type="entry name" value="SF1_C_RecD"/>
    <property type="match status" value="1"/>
</dbReference>
<dbReference type="KEGG" id="vg:40097568"/>
<dbReference type="GO" id="GO:0009338">
    <property type="term" value="C:exodeoxyribonuclease V complex"/>
    <property type="evidence" value="ECO:0007669"/>
    <property type="project" value="TreeGrafter"/>
</dbReference>
<dbReference type="RefSeq" id="YP_009620910.1">
    <property type="nucleotide sequence ID" value="NC_042092.1"/>
</dbReference>
<keyword evidence="5" id="KW-1185">Reference proteome</keyword>
<feature type="domain" description="UvrD-like helicase C-terminal" evidence="3">
    <location>
        <begin position="371"/>
        <end position="410"/>
    </location>
</feature>
<accession>A0A2H4P6W7</accession>
<gene>
    <name evidence="4" type="primary">recD2</name>
    <name evidence="4" type="ORF">CNR33_00080</name>
</gene>
<dbReference type="PANTHER" id="PTHR43788">
    <property type="entry name" value="DNA2/NAM7 HELICASE FAMILY MEMBER"/>
    <property type="match status" value="1"/>
</dbReference>
<dbReference type="Proteomes" id="UP000241090">
    <property type="component" value="Segment"/>
</dbReference>
<keyword evidence="4" id="KW-0378">Hydrolase</keyword>
<dbReference type="Pfam" id="PF13604">
    <property type="entry name" value="AAA_30"/>
    <property type="match status" value="1"/>
</dbReference>
<dbReference type="EMBL" id="MG018926">
    <property type="protein sequence ID" value="ATW57926.1"/>
    <property type="molecule type" value="Genomic_DNA"/>
</dbReference>
<dbReference type="InterPro" id="IPR027785">
    <property type="entry name" value="UvrD-like_helicase_C"/>
</dbReference>
<dbReference type="GO" id="GO:0017116">
    <property type="term" value="F:single-stranded DNA helicase activity"/>
    <property type="evidence" value="ECO:0007669"/>
    <property type="project" value="TreeGrafter"/>
</dbReference>
<dbReference type="Gene3D" id="3.40.50.300">
    <property type="entry name" value="P-loop containing nucleotide triphosphate hydrolases"/>
    <property type="match status" value="2"/>
</dbReference>
<dbReference type="InterPro" id="IPR027417">
    <property type="entry name" value="P-loop_NTPase"/>
</dbReference>
<keyword evidence="2" id="KW-0067">ATP-binding</keyword>
<evidence type="ECO:0000313" key="5">
    <source>
        <dbReference type="Proteomes" id="UP000241090"/>
    </source>
</evidence>
<dbReference type="SUPFAM" id="SSF52540">
    <property type="entry name" value="P-loop containing nucleoside triphosphate hydrolases"/>
    <property type="match status" value="2"/>
</dbReference>
<name>A0A2H4P6W7_9CAUD</name>
<dbReference type="GeneID" id="40097568"/>
<dbReference type="PANTHER" id="PTHR43788:SF6">
    <property type="entry name" value="DNA HELICASE B"/>
    <property type="match status" value="1"/>
</dbReference>
<evidence type="ECO:0000313" key="4">
    <source>
        <dbReference type="EMBL" id="ATW57926.1"/>
    </source>
</evidence>
<keyword evidence="1" id="KW-0547">Nucleotide-binding</keyword>
<keyword evidence="4" id="KW-0347">Helicase</keyword>
<dbReference type="GO" id="GO:0006310">
    <property type="term" value="P:DNA recombination"/>
    <property type="evidence" value="ECO:0007669"/>
    <property type="project" value="TreeGrafter"/>
</dbReference>
<reference evidence="4 5" key="1">
    <citation type="submission" date="2017-09" db="EMBL/GenBank/DDBJ databases">
        <authorList>
            <person name="Ehlers B."/>
            <person name="Leendertz F.H."/>
        </authorList>
    </citation>
    <scope>NUCLEOTIDE SEQUENCE [LARGE SCALE GENOMIC DNA]</scope>
</reference>
<dbReference type="Pfam" id="PF13538">
    <property type="entry name" value="UvrD_C_2"/>
    <property type="match status" value="1"/>
</dbReference>
<dbReference type="GO" id="GO:0005524">
    <property type="term" value="F:ATP binding"/>
    <property type="evidence" value="ECO:0007669"/>
    <property type="project" value="UniProtKB-KW"/>
</dbReference>
<sequence length="419" mass="46922">MSALYDLNNPPPYDRFSPSKYVRGEPYVVTAEQIAEIIGFPPNVQQVYAVNLAVNWYRGWQHKVHRQQVFCLAGFAGCGKTTIAMAIAQLCLGASNAGSVRYVAPTGKAASRLRQKGCTGACTIHQFIYRPAGENDDGDPIFVDKGVLDETPHLVVMDESSMVGGYVEADLCARRLPIIALYDPGQVPPVKDKQVFTIERADICLTEIERNAGNIVKASMFVRQGKRLPPREYDDVSVKNSQTIDDEIFKRFLPETNVVICARNATRQKANRRARRLLGYKDVLPEVGEKVVATANQHSHGVMNGEQAIVLDYKDLPEGMEDDDWPDMKMVNIRMLSTGFERWVLFNPVSFDSDFERMKAAQKCAGGFDFGYALTVHKSQGSEWEEVLVYEESIPGVPYAQLMYTAITRAIRFMMLLRA</sequence>
<proteinExistence type="predicted"/>
<organism evidence="4 5">
    <name type="scientific">Pseudomonas phage tabernarius</name>
    <dbReference type="NCBI Taxonomy" id="2048978"/>
    <lineage>
        <taxon>Viruses</taxon>
        <taxon>Duplodnaviria</taxon>
        <taxon>Heunggongvirae</taxon>
        <taxon>Uroviricota</taxon>
        <taxon>Caudoviricetes</taxon>
        <taxon>Lindbergviridae</taxon>
        <taxon>Tabernariusvirus</taxon>
        <taxon>Tabernariusvirus tabernarius</taxon>
    </lineage>
</organism>
<evidence type="ECO:0000256" key="1">
    <source>
        <dbReference type="ARBA" id="ARBA00022741"/>
    </source>
</evidence>